<dbReference type="RefSeq" id="WP_117330458.1">
    <property type="nucleotide sequence ID" value="NZ_QUWK01000007.1"/>
</dbReference>
<evidence type="ECO:0000259" key="2">
    <source>
        <dbReference type="Pfam" id="PF03313"/>
    </source>
</evidence>
<feature type="domain" description="Serine dehydratase-like alpha subunit" evidence="2">
    <location>
        <begin position="81"/>
        <end position="416"/>
    </location>
</feature>
<reference evidence="3 4" key="2">
    <citation type="submission" date="2018-09" db="EMBL/GenBank/DDBJ databases">
        <title>Genome of Sphaerochaeta halotolerans strain 4-11.</title>
        <authorList>
            <person name="Nazina T.N."/>
            <person name="Sokolova D.S."/>
        </authorList>
    </citation>
    <scope>NUCLEOTIDE SEQUENCE [LARGE SCALE GENOMIC DNA]</scope>
    <source>
        <strain evidence="3 4">4-11</strain>
    </source>
</reference>
<protein>
    <recommendedName>
        <fullName evidence="1">UPF0597 protein DYP60_07870</fullName>
    </recommendedName>
</protein>
<dbReference type="InterPro" id="IPR021144">
    <property type="entry name" value="UPF0597"/>
</dbReference>
<evidence type="ECO:0000313" key="3">
    <source>
        <dbReference type="EMBL" id="RFU94761.1"/>
    </source>
</evidence>
<dbReference type="HAMAP" id="MF_01845">
    <property type="entry name" value="UPF0597"/>
    <property type="match status" value="1"/>
</dbReference>
<evidence type="ECO:0000313" key="4">
    <source>
        <dbReference type="Proteomes" id="UP000264002"/>
    </source>
</evidence>
<dbReference type="Proteomes" id="UP000264002">
    <property type="component" value="Unassembled WGS sequence"/>
</dbReference>
<dbReference type="Pfam" id="PF03313">
    <property type="entry name" value="SDH_alpha"/>
    <property type="match status" value="1"/>
</dbReference>
<dbReference type="AlphaFoldDB" id="A0A372MG44"/>
<reference evidence="4" key="1">
    <citation type="submission" date="2018-08" db="EMBL/GenBank/DDBJ databases">
        <authorList>
            <person name="Grouzdev D.S."/>
            <person name="Krutkina M.S."/>
        </authorList>
    </citation>
    <scope>NUCLEOTIDE SEQUENCE [LARGE SCALE GENOMIC DNA]</scope>
    <source>
        <strain evidence="4">4-11</strain>
    </source>
</reference>
<dbReference type="PANTHER" id="PTHR30501">
    <property type="entry name" value="UPF0597 PROTEIN YHAM"/>
    <property type="match status" value="1"/>
</dbReference>
<evidence type="ECO:0000256" key="1">
    <source>
        <dbReference type="HAMAP-Rule" id="MF_01845"/>
    </source>
</evidence>
<organism evidence="3 4">
    <name type="scientific">Sphaerochaeta halotolerans</name>
    <dbReference type="NCBI Taxonomy" id="2293840"/>
    <lineage>
        <taxon>Bacteria</taxon>
        <taxon>Pseudomonadati</taxon>
        <taxon>Spirochaetota</taxon>
        <taxon>Spirochaetia</taxon>
        <taxon>Spirochaetales</taxon>
        <taxon>Sphaerochaetaceae</taxon>
        <taxon>Sphaerochaeta</taxon>
    </lineage>
</organism>
<dbReference type="PANTHER" id="PTHR30501:SF2">
    <property type="entry name" value="UPF0597 PROTEIN YHAM"/>
    <property type="match status" value="1"/>
</dbReference>
<dbReference type="GO" id="GO:0080146">
    <property type="term" value="F:L-cysteine desulfhydrase activity"/>
    <property type="evidence" value="ECO:0007669"/>
    <property type="project" value="TreeGrafter"/>
</dbReference>
<dbReference type="InterPro" id="IPR005130">
    <property type="entry name" value="Ser_deHydtase-like_asu"/>
</dbReference>
<name>A0A372MG44_9SPIR</name>
<comment type="caution">
    <text evidence="3">The sequence shown here is derived from an EMBL/GenBank/DDBJ whole genome shotgun (WGS) entry which is preliminary data.</text>
</comment>
<gene>
    <name evidence="3" type="ORF">DYP60_07870</name>
</gene>
<comment type="similarity">
    <text evidence="1">Belongs to the UPF0597 family.</text>
</comment>
<dbReference type="PIRSF" id="PIRSF006054">
    <property type="entry name" value="UCP006054"/>
    <property type="match status" value="1"/>
</dbReference>
<proteinExistence type="inferred from homology"/>
<accession>A0A372MG44</accession>
<dbReference type="EMBL" id="QUWK01000007">
    <property type="protein sequence ID" value="RFU94761.1"/>
    <property type="molecule type" value="Genomic_DNA"/>
</dbReference>
<keyword evidence="4" id="KW-1185">Reference proteome</keyword>
<dbReference type="GO" id="GO:0019450">
    <property type="term" value="P:L-cysteine catabolic process to pyruvate"/>
    <property type="evidence" value="ECO:0007669"/>
    <property type="project" value="TreeGrafter"/>
</dbReference>
<dbReference type="OrthoDB" id="41906at2"/>
<sequence length="424" mass="44085">MDKYLKILIKELRPAMGCTEPAASALAGAKAAELLGLVPTSLEIYTSRDMVKNAMGVGIPNCSLKGIQAAVALGASGGDSEKGLSILSSLTEKQIEKASAIPVSLVIESGVPSLYIKVIAKAGDDVAIATISGEHDRFSFLQYNDTVLRELAVDACGTELEAEDEQFLDSASLADMLMWVEQAPQEAIDLVLSAKETNLAIARHALDHSYGLSVGKIAAEPIGRAPKNLTEAFSLGSAMAAAASDARMAGCPLPVIINSGSGNQGITLTVPIAVVASYLKVDDEQLGKALLLSQLIGLGLTARKDRLSALCGAFTASIGTACGLVYLLGGSLEEMDRAFNTMVGNLTGIICDGAKSTCALKIYSCVEAANLACNLAFRGLSPGSESGIVGKSSMESMDFLSRISHEGMEETDKTILSIMLGKQS</sequence>